<proteinExistence type="predicted"/>
<dbReference type="EMBL" id="CM056809">
    <property type="protein sequence ID" value="KAJ8650335.1"/>
    <property type="molecule type" value="Genomic_DNA"/>
</dbReference>
<comment type="caution">
    <text evidence="1">The sequence shown here is derived from an EMBL/GenBank/DDBJ whole genome shotgun (WGS) entry which is preliminary data.</text>
</comment>
<evidence type="ECO:0000313" key="2">
    <source>
        <dbReference type="Proteomes" id="UP001234297"/>
    </source>
</evidence>
<reference evidence="1 2" key="1">
    <citation type="journal article" date="2022" name="Hortic Res">
        <title>A haplotype resolved chromosomal level avocado genome allows analysis of novel avocado genes.</title>
        <authorList>
            <person name="Nath O."/>
            <person name="Fletcher S.J."/>
            <person name="Hayward A."/>
            <person name="Shaw L.M."/>
            <person name="Masouleh A.K."/>
            <person name="Furtado A."/>
            <person name="Henry R.J."/>
            <person name="Mitter N."/>
        </authorList>
    </citation>
    <scope>NUCLEOTIDE SEQUENCE [LARGE SCALE GENOMIC DNA]</scope>
    <source>
        <strain evidence="2">cv. Hass</strain>
    </source>
</reference>
<name>A0ACC2MX77_PERAE</name>
<organism evidence="1 2">
    <name type="scientific">Persea americana</name>
    <name type="common">Avocado</name>
    <dbReference type="NCBI Taxonomy" id="3435"/>
    <lineage>
        <taxon>Eukaryota</taxon>
        <taxon>Viridiplantae</taxon>
        <taxon>Streptophyta</taxon>
        <taxon>Embryophyta</taxon>
        <taxon>Tracheophyta</taxon>
        <taxon>Spermatophyta</taxon>
        <taxon>Magnoliopsida</taxon>
        <taxon>Magnoliidae</taxon>
        <taxon>Laurales</taxon>
        <taxon>Lauraceae</taxon>
        <taxon>Persea</taxon>
    </lineage>
</organism>
<gene>
    <name evidence="1" type="ORF">MRB53_003358</name>
</gene>
<dbReference type="Proteomes" id="UP001234297">
    <property type="component" value="Chromosome 1"/>
</dbReference>
<evidence type="ECO:0000313" key="1">
    <source>
        <dbReference type="EMBL" id="KAJ8650335.1"/>
    </source>
</evidence>
<accession>A0ACC2MX77</accession>
<sequence>MGAASVRAESQVDWWVHKSLRVELGDRGAVRKGADGGLAVVREQRLNWLVVVENGLMLAAEKGKDGWVGAEEVARHVRGVIANILVFLSSLQKALEDSFVASSARARPGVVFAPAARLELGPVWSSPLQRG</sequence>
<keyword evidence="2" id="KW-1185">Reference proteome</keyword>
<protein>
    <submittedName>
        <fullName evidence="1">Uncharacterized protein</fullName>
    </submittedName>
</protein>